<keyword evidence="1" id="KW-0560">Oxidoreductase</keyword>
<dbReference type="KEGG" id="mph:MLP_19120"/>
<dbReference type="HOGENOM" id="CLU_027853_6_0_11"/>
<dbReference type="EMBL" id="AP012204">
    <property type="protein sequence ID" value="BAK34926.1"/>
    <property type="molecule type" value="Genomic_DNA"/>
</dbReference>
<dbReference type="InterPro" id="IPR050564">
    <property type="entry name" value="F420-G6PD/mer"/>
</dbReference>
<evidence type="ECO:0000313" key="5">
    <source>
        <dbReference type="Proteomes" id="UP000007947"/>
    </source>
</evidence>
<evidence type="ECO:0000313" key="4">
    <source>
        <dbReference type="EMBL" id="BAK34926.1"/>
    </source>
</evidence>
<dbReference type="InterPro" id="IPR036661">
    <property type="entry name" value="Luciferase-like_sf"/>
</dbReference>
<accession>F5XT54</accession>
<dbReference type="Pfam" id="PF00296">
    <property type="entry name" value="Bac_luciferase"/>
    <property type="match status" value="1"/>
</dbReference>
<proteinExistence type="predicted"/>
<dbReference type="RefSeq" id="WP_013862800.1">
    <property type="nucleotide sequence ID" value="NC_015635.1"/>
</dbReference>
<dbReference type="SUPFAM" id="SSF51679">
    <property type="entry name" value="Bacterial luciferase-like"/>
    <property type="match status" value="1"/>
</dbReference>
<dbReference type="InterPro" id="IPR011251">
    <property type="entry name" value="Luciferase-like_dom"/>
</dbReference>
<sequence>MPDYGHKLTFGAFPAPTSSDPRRSVTLAKQAEQVGLDLIAFQDHPYLPQFLDTWTLLSCVAAATTRIRLAPCVLNLPLRPPAVLARAGASLDLLSGGRLDLGLGAGAAVFRDEIEGMGAPHQTPAESVDALAEAIAILRELWDTSTGTPVTHTGARYQVNGQRGPAPAHRVEIWLGAYQPRMLRLTGRAADGWLPSSSYLPPEGLGAAQAQITGRLTSRDAAPGRYAGSTTSPGRSVRAVPDFSAGPSSSGSANSAS</sequence>
<gene>
    <name evidence="4" type="ordered locus">MLP_19120</name>
</gene>
<evidence type="ECO:0000259" key="3">
    <source>
        <dbReference type="Pfam" id="PF00296"/>
    </source>
</evidence>
<dbReference type="GO" id="GO:0016705">
    <property type="term" value="F:oxidoreductase activity, acting on paired donors, with incorporation or reduction of molecular oxygen"/>
    <property type="evidence" value="ECO:0007669"/>
    <property type="project" value="InterPro"/>
</dbReference>
<dbReference type="CDD" id="cd01097">
    <property type="entry name" value="Tetrahydromethanopterin_reductase"/>
    <property type="match status" value="1"/>
</dbReference>
<evidence type="ECO:0000256" key="1">
    <source>
        <dbReference type="ARBA" id="ARBA00023002"/>
    </source>
</evidence>
<dbReference type="eggNOG" id="COG2141">
    <property type="taxonomic scope" value="Bacteria"/>
</dbReference>
<feature type="region of interest" description="Disordered" evidence="2">
    <location>
        <begin position="217"/>
        <end position="257"/>
    </location>
</feature>
<dbReference type="Proteomes" id="UP000007947">
    <property type="component" value="Chromosome"/>
</dbReference>
<dbReference type="PANTHER" id="PTHR43244:SF1">
    <property type="entry name" value="5,10-METHYLENETETRAHYDROMETHANOPTERIN REDUCTASE"/>
    <property type="match status" value="1"/>
</dbReference>
<name>F5XT54_MICPN</name>
<dbReference type="Gene3D" id="3.20.20.30">
    <property type="entry name" value="Luciferase-like domain"/>
    <property type="match status" value="1"/>
</dbReference>
<dbReference type="AlphaFoldDB" id="F5XT54"/>
<organism evidence="4 5">
    <name type="scientific">Microlunatus phosphovorus (strain ATCC 700054 / DSM 10555 / JCM 9379 / NBRC 101784 / NCIMB 13414 / VKM Ac-1990 / NM-1)</name>
    <dbReference type="NCBI Taxonomy" id="1032480"/>
    <lineage>
        <taxon>Bacteria</taxon>
        <taxon>Bacillati</taxon>
        <taxon>Actinomycetota</taxon>
        <taxon>Actinomycetes</taxon>
        <taxon>Propionibacteriales</taxon>
        <taxon>Propionibacteriaceae</taxon>
        <taxon>Microlunatus</taxon>
    </lineage>
</organism>
<feature type="domain" description="Luciferase-like" evidence="3">
    <location>
        <begin position="15"/>
        <end position="224"/>
    </location>
</feature>
<keyword evidence="5" id="KW-1185">Reference proteome</keyword>
<evidence type="ECO:0000256" key="2">
    <source>
        <dbReference type="SAM" id="MobiDB-lite"/>
    </source>
</evidence>
<feature type="compositionally biased region" description="Low complexity" evidence="2">
    <location>
        <begin position="244"/>
        <end position="257"/>
    </location>
</feature>
<protein>
    <submittedName>
        <fullName evidence="4">Putative oxidoreductase</fullName>
    </submittedName>
</protein>
<dbReference type="PANTHER" id="PTHR43244">
    <property type="match status" value="1"/>
</dbReference>
<reference evidence="4 5" key="1">
    <citation type="submission" date="2011-05" db="EMBL/GenBank/DDBJ databases">
        <title>Whole genome sequence of Microlunatus phosphovorus NM-1.</title>
        <authorList>
            <person name="Hosoyama A."/>
            <person name="Sasaki K."/>
            <person name="Harada T."/>
            <person name="Igarashi R."/>
            <person name="Kawakoshi A."/>
            <person name="Sasagawa M."/>
            <person name="Fukada J."/>
            <person name="Nakamura S."/>
            <person name="Katano Y."/>
            <person name="Hanada S."/>
            <person name="Kamagata Y."/>
            <person name="Nakamura N."/>
            <person name="Yamazaki S."/>
            <person name="Fujita N."/>
        </authorList>
    </citation>
    <scope>NUCLEOTIDE SEQUENCE [LARGE SCALE GENOMIC DNA]</scope>
    <source>
        <strain evidence="5">ATCC 700054 / DSM 10555 / JCM 9379 / NBRC 101784 / NCIMB 13414 / VKM Ac-1990 / NM-1</strain>
    </source>
</reference>
<dbReference type="STRING" id="1032480.MLP_19120"/>